<keyword evidence="7 8" id="KW-0472">Membrane</keyword>
<dbReference type="InterPro" id="IPR023395">
    <property type="entry name" value="MCP_dom_sf"/>
</dbReference>
<dbReference type="PROSITE" id="PS50920">
    <property type="entry name" value="SOLCAR"/>
    <property type="match status" value="2"/>
</dbReference>
<reference evidence="10 11" key="1">
    <citation type="submission" date="2016-02" db="EMBL/GenBank/DDBJ databases">
        <title>Genome analysis of coral dinoflagellate symbionts highlights evolutionary adaptations to a symbiotic lifestyle.</title>
        <authorList>
            <person name="Aranda M."/>
            <person name="Li Y."/>
            <person name="Liew Y.J."/>
            <person name="Baumgarten S."/>
            <person name="Simakov O."/>
            <person name="Wilson M."/>
            <person name="Piel J."/>
            <person name="Ashoor H."/>
            <person name="Bougouffa S."/>
            <person name="Bajic V.B."/>
            <person name="Ryu T."/>
            <person name="Ravasi T."/>
            <person name="Bayer T."/>
            <person name="Micklem G."/>
            <person name="Kim H."/>
            <person name="Bhak J."/>
            <person name="Lajeunesse T.C."/>
            <person name="Voolstra C.R."/>
        </authorList>
    </citation>
    <scope>NUCLEOTIDE SEQUENCE [LARGE SCALE GENOMIC DNA]</scope>
    <source>
        <strain evidence="10 11">CCMP2467</strain>
    </source>
</reference>
<accession>A0A1Q9CDB4</accession>
<dbReference type="Proteomes" id="UP000186817">
    <property type="component" value="Unassembled WGS sequence"/>
</dbReference>
<evidence type="ECO:0000256" key="2">
    <source>
        <dbReference type="ARBA" id="ARBA00006375"/>
    </source>
</evidence>
<dbReference type="OMA" id="NEAVFWC"/>
<evidence type="ECO:0000313" key="10">
    <source>
        <dbReference type="EMBL" id="OLP80915.1"/>
    </source>
</evidence>
<dbReference type="Gene3D" id="1.50.40.10">
    <property type="entry name" value="Mitochondrial carrier domain"/>
    <property type="match status" value="2"/>
</dbReference>
<comment type="similarity">
    <text evidence="2 9">Belongs to the mitochondrial carrier (TC 2.A.29) family.</text>
</comment>
<evidence type="ECO:0000256" key="5">
    <source>
        <dbReference type="ARBA" id="ARBA00022737"/>
    </source>
</evidence>
<evidence type="ECO:0000256" key="9">
    <source>
        <dbReference type="RuleBase" id="RU000488"/>
    </source>
</evidence>
<dbReference type="AlphaFoldDB" id="A0A1Q9CDB4"/>
<evidence type="ECO:0000313" key="11">
    <source>
        <dbReference type="Proteomes" id="UP000186817"/>
    </source>
</evidence>
<dbReference type="PANTHER" id="PTHR45667">
    <property type="entry name" value="S-ADENOSYLMETHIONINE MITOCHONDRIAL CARRIER PROTEIN"/>
    <property type="match status" value="1"/>
</dbReference>
<keyword evidence="4 8" id="KW-0812">Transmembrane</keyword>
<keyword evidence="5" id="KW-0677">Repeat</keyword>
<dbReference type="InterPro" id="IPR018108">
    <property type="entry name" value="MCP_transmembrane"/>
</dbReference>
<evidence type="ECO:0000256" key="8">
    <source>
        <dbReference type="PROSITE-ProRule" id="PRU00282"/>
    </source>
</evidence>
<evidence type="ECO:0000256" key="6">
    <source>
        <dbReference type="ARBA" id="ARBA00022989"/>
    </source>
</evidence>
<comment type="subcellular location">
    <subcellularLocation>
        <location evidence="1">Membrane</location>
        <topology evidence="1">Multi-pass membrane protein</topology>
    </subcellularLocation>
</comment>
<keyword evidence="6" id="KW-1133">Transmembrane helix</keyword>
<organism evidence="10 11">
    <name type="scientific">Symbiodinium microadriaticum</name>
    <name type="common">Dinoflagellate</name>
    <name type="synonym">Zooxanthella microadriatica</name>
    <dbReference type="NCBI Taxonomy" id="2951"/>
    <lineage>
        <taxon>Eukaryota</taxon>
        <taxon>Sar</taxon>
        <taxon>Alveolata</taxon>
        <taxon>Dinophyceae</taxon>
        <taxon>Suessiales</taxon>
        <taxon>Symbiodiniaceae</taxon>
        <taxon>Symbiodinium</taxon>
    </lineage>
</organism>
<dbReference type="SUPFAM" id="SSF103506">
    <property type="entry name" value="Mitochondrial carrier"/>
    <property type="match status" value="1"/>
</dbReference>
<proteinExistence type="inferred from homology"/>
<keyword evidence="11" id="KW-1185">Reference proteome</keyword>
<dbReference type="OrthoDB" id="276989at2759"/>
<gene>
    <name evidence="10" type="primary">PET8</name>
    <name evidence="10" type="ORF">AK812_SmicGene38606</name>
</gene>
<feature type="repeat" description="Solcar" evidence="8">
    <location>
        <begin position="1"/>
        <end position="66"/>
    </location>
</feature>
<sequence length="261" mass="27827">MASGALAGMTTELALYPLDCLKTRRQCCRTAAAGGLRLYRGCSVALAGAAPASAVFFATYEHTKSWLDMKDPNGRQQPLGIVVASVVGELAASIVRGPVDLMKQRLQTGCRSNAMPGMSVFFASFQASALRDMCQSSLQYPLYEYFKHAASQWMTKTGEVDHLPVAAAACCGSAAGLISATITTPFDIVKTRLNLRRASCGTRSTGALILEEVVQIYRHRGAVGFFAGAGYRAAWMSLGGFVFLGSFELAKSRLSLQAGSR</sequence>
<dbReference type="GO" id="GO:0016020">
    <property type="term" value="C:membrane"/>
    <property type="evidence" value="ECO:0007669"/>
    <property type="project" value="UniProtKB-SubCell"/>
</dbReference>
<evidence type="ECO:0000256" key="1">
    <source>
        <dbReference type="ARBA" id="ARBA00004141"/>
    </source>
</evidence>
<protein>
    <submittedName>
        <fullName evidence="10">Putative mitochondrial carrier proteinT8</fullName>
    </submittedName>
</protein>
<evidence type="ECO:0000256" key="4">
    <source>
        <dbReference type="ARBA" id="ARBA00022692"/>
    </source>
</evidence>
<comment type="caution">
    <text evidence="10">The sequence shown here is derived from an EMBL/GenBank/DDBJ whole genome shotgun (WGS) entry which is preliminary data.</text>
</comment>
<feature type="repeat" description="Solcar" evidence="8">
    <location>
        <begin position="163"/>
        <end position="253"/>
    </location>
</feature>
<dbReference type="Pfam" id="PF00153">
    <property type="entry name" value="Mito_carr"/>
    <property type="match status" value="2"/>
</dbReference>
<evidence type="ECO:0000256" key="3">
    <source>
        <dbReference type="ARBA" id="ARBA00022448"/>
    </source>
</evidence>
<name>A0A1Q9CDB4_SYMMI</name>
<evidence type="ECO:0000256" key="7">
    <source>
        <dbReference type="ARBA" id="ARBA00023136"/>
    </source>
</evidence>
<keyword evidence="3 9" id="KW-0813">Transport</keyword>
<dbReference type="EMBL" id="LSRX01001332">
    <property type="protein sequence ID" value="OLP80915.1"/>
    <property type="molecule type" value="Genomic_DNA"/>
</dbReference>